<protein>
    <submittedName>
        <fullName evidence="2">Uncharacterized protein</fullName>
    </submittedName>
</protein>
<feature type="compositionally biased region" description="Basic and acidic residues" evidence="1">
    <location>
        <begin position="483"/>
        <end position="492"/>
    </location>
</feature>
<organism evidence="2 3">
    <name type="scientific">Mycena alexandri</name>
    <dbReference type="NCBI Taxonomy" id="1745969"/>
    <lineage>
        <taxon>Eukaryota</taxon>
        <taxon>Fungi</taxon>
        <taxon>Dikarya</taxon>
        <taxon>Basidiomycota</taxon>
        <taxon>Agaricomycotina</taxon>
        <taxon>Agaricomycetes</taxon>
        <taxon>Agaricomycetidae</taxon>
        <taxon>Agaricales</taxon>
        <taxon>Marasmiineae</taxon>
        <taxon>Mycenaceae</taxon>
        <taxon>Mycena</taxon>
    </lineage>
</organism>
<evidence type="ECO:0000256" key="1">
    <source>
        <dbReference type="SAM" id="MobiDB-lite"/>
    </source>
</evidence>
<feature type="region of interest" description="Disordered" evidence="1">
    <location>
        <begin position="1"/>
        <end position="24"/>
    </location>
</feature>
<accession>A0AAD6TBG1</accession>
<feature type="region of interest" description="Disordered" evidence="1">
    <location>
        <begin position="442"/>
        <end position="500"/>
    </location>
</feature>
<feature type="region of interest" description="Disordered" evidence="1">
    <location>
        <begin position="820"/>
        <end position="855"/>
    </location>
</feature>
<evidence type="ECO:0000313" key="2">
    <source>
        <dbReference type="EMBL" id="KAJ7042311.1"/>
    </source>
</evidence>
<reference evidence="2" key="1">
    <citation type="submission" date="2023-03" db="EMBL/GenBank/DDBJ databases">
        <title>Massive genome expansion in bonnet fungi (Mycena s.s.) driven by repeated elements and novel gene families across ecological guilds.</title>
        <authorList>
            <consortium name="Lawrence Berkeley National Laboratory"/>
            <person name="Harder C.B."/>
            <person name="Miyauchi S."/>
            <person name="Viragh M."/>
            <person name="Kuo A."/>
            <person name="Thoen E."/>
            <person name="Andreopoulos B."/>
            <person name="Lu D."/>
            <person name="Skrede I."/>
            <person name="Drula E."/>
            <person name="Henrissat B."/>
            <person name="Morin E."/>
            <person name="Kohler A."/>
            <person name="Barry K."/>
            <person name="LaButti K."/>
            <person name="Morin E."/>
            <person name="Salamov A."/>
            <person name="Lipzen A."/>
            <person name="Mereny Z."/>
            <person name="Hegedus B."/>
            <person name="Baldrian P."/>
            <person name="Stursova M."/>
            <person name="Weitz H."/>
            <person name="Taylor A."/>
            <person name="Grigoriev I.V."/>
            <person name="Nagy L.G."/>
            <person name="Martin F."/>
            <person name="Kauserud H."/>
        </authorList>
    </citation>
    <scope>NUCLEOTIDE SEQUENCE</scope>
    <source>
        <strain evidence="2">CBHHK200</strain>
    </source>
</reference>
<comment type="caution">
    <text evidence="2">The sequence shown here is derived from an EMBL/GenBank/DDBJ whole genome shotgun (WGS) entry which is preliminary data.</text>
</comment>
<evidence type="ECO:0000313" key="3">
    <source>
        <dbReference type="Proteomes" id="UP001218188"/>
    </source>
</evidence>
<feature type="compositionally biased region" description="Polar residues" evidence="1">
    <location>
        <begin position="592"/>
        <end position="601"/>
    </location>
</feature>
<sequence>MTRVGETARKRAREGLPPAKPGRTSWVHGSKVAFMDGFKDDYLKAAELGKVHAGRFYDDVSDAYLKKYGYKLAFTDDLPEGEDVAEDVDEDEDVNTLSPEEALARSAHFDELRSKVGYWFRGRYGGSVQVSGKKNKPTNFKTVFNQKSLDPPAPVRARITDFYSRRCYSERIKPRFEARWAVVSKQDPCPAAVMVRNAVTKEDWEAESIPFQDEMKAALEAEHAAALAAYKSVVRGEAPTTPEEYQLALNNAGFYLQPFVDAAAERFGMNVSLLMCGPTPDRGGAIEVHSVHAGVSSGLVPRIWPDFDRGGFEATRRSFREFSDHCFLKTGGREAWAECWSYHTRTTWRRAGMAGGGSGDEEGDDDKEDDEEDRGQDLAVAMCPELAGEVERMEPGARESFKRRVKWRMSDFELGRENNMARNRQLFRDAGLMGAVQSETSRAAAAGDAEEALKKKRGRKVKETPDASAPKRRSLRGGGAENQRGEEEERGASRPRPTAAYRGAGVNVPLIRPEENPTSFGPFLPDFPPVDMGATPLVRPEEDPTSFGPFLPVDVGATLLVRPEEDPTSFGPHLPVAVGATPLAGAEEDPTLSKTNGTSAADESGGGGEDGELVWGGKGDVESWSPELRHAVKGLIRLKTWAGADWVECVEKMIGLERAWSFKDKGLLSAPTEGKGGRPKVVKEWMRYARKWEGKVELLTREVGPRGVAGSFAAQWWAWWGGIQPAGREVLADGALTRPDLDGNKWAIVGKTSGRNGILLFVGCLLWWGEAVAEAGDASLTADWKDAVSDVCWVLSEGLYLISFDGVNSVDKAEKDAAANAKKLKAKAGENGGKRKGAEKENEVEEPPRKRKRRV</sequence>
<feature type="compositionally biased region" description="Acidic residues" evidence="1">
    <location>
        <begin position="359"/>
        <end position="374"/>
    </location>
</feature>
<feature type="region of interest" description="Disordered" evidence="1">
    <location>
        <begin position="351"/>
        <end position="374"/>
    </location>
</feature>
<dbReference type="EMBL" id="JARJCM010000013">
    <property type="protein sequence ID" value="KAJ7042311.1"/>
    <property type="molecule type" value="Genomic_DNA"/>
</dbReference>
<name>A0AAD6TBG1_9AGAR</name>
<feature type="compositionally biased region" description="Basic and acidic residues" evidence="1">
    <location>
        <begin position="832"/>
        <end position="841"/>
    </location>
</feature>
<proteinExistence type="predicted"/>
<gene>
    <name evidence="2" type="ORF">C8F04DRAFT_1252282</name>
</gene>
<feature type="compositionally biased region" description="Gly residues" evidence="1">
    <location>
        <begin position="604"/>
        <end position="618"/>
    </location>
</feature>
<keyword evidence="3" id="KW-1185">Reference proteome</keyword>
<dbReference type="AlphaFoldDB" id="A0AAD6TBG1"/>
<dbReference type="Proteomes" id="UP001218188">
    <property type="component" value="Unassembled WGS sequence"/>
</dbReference>
<feature type="region of interest" description="Disordered" evidence="1">
    <location>
        <begin position="586"/>
        <end position="618"/>
    </location>
</feature>